<dbReference type="RefSeq" id="WP_276281016.1">
    <property type="nucleotide sequence ID" value="NZ_CP119809.1"/>
</dbReference>
<accession>A0ABD5WKL1</accession>
<keyword evidence="3" id="KW-1185">Reference proteome</keyword>
<evidence type="ECO:0000313" key="3">
    <source>
        <dbReference type="Proteomes" id="UP001596407"/>
    </source>
</evidence>
<proteinExistence type="predicted"/>
<gene>
    <name evidence="2" type="ORF">ACFQJ6_14150</name>
</gene>
<dbReference type="Pfam" id="PF24037">
    <property type="entry name" value="DUF7346"/>
    <property type="match status" value="1"/>
</dbReference>
<evidence type="ECO:0008006" key="4">
    <source>
        <dbReference type="Google" id="ProtNLM"/>
    </source>
</evidence>
<reference evidence="2 3" key="1">
    <citation type="journal article" date="2019" name="Int. J. Syst. Evol. Microbiol.">
        <title>The Global Catalogue of Microorganisms (GCM) 10K type strain sequencing project: providing services to taxonomists for standard genome sequencing and annotation.</title>
        <authorList>
            <consortium name="The Broad Institute Genomics Platform"/>
            <consortium name="The Broad Institute Genome Sequencing Center for Infectious Disease"/>
            <person name="Wu L."/>
            <person name="Ma J."/>
        </authorList>
    </citation>
    <scope>NUCLEOTIDE SEQUENCE [LARGE SCALE GENOMIC DNA]</scope>
    <source>
        <strain evidence="2 3">DT72</strain>
    </source>
</reference>
<dbReference type="SUPFAM" id="SSF46785">
    <property type="entry name" value="Winged helix' DNA-binding domain"/>
    <property type="match status" value="1"/>
</dbReference>
<protein>
    <recommendedName>
        <fullName evidence="4">MarR family transcriptional regulator</fullName>
    </recommendedName>
</protein>
<dbReference type="InterPro" id="IPR055770">
    <property type="entry name" value="DUF7346"/>
</dbReference>
<feature type="region of interest" description="Disordered" evidence="1">
    <location>
        <begin position="20"/>
        <end position="55"/>
    </location>
</feature>
<dbReference type="AlphaFoldDB" id="A0ABD5WKL1"/>
<feature type="compositionally biased region" description="Basic and acidic residues" evidence="1">
    <location>
        <begin position="22"/>
        <end position="37"/>
    </location>
</feature>
<evidence type="ECO:0000256" key="1">
    <source>
        <dbReference type="SAM" id="MobiDB-lite"/>
    </source>
</evidence>
<dbReference type="EMBL" id="JBHSZH010000005">
    <property type="protein sequence ID" value="MFC7081071.1"/>
    <property type="molecule type" value="Genomic_DNA"/>
</dbReference>
<comment type="caution">
    <text evidence="2">The sequence shown here is derived from an EMBL/GenBank/DDBJ whole genome shotgun (WGS) entry which is preliminary data.</text>
</comment>
<dbReference type="Proteomes" id="UP001596407">
    <property type="component" value="Unassembled WGS sequence"/>
</dbReference>
<organism evidence="2 3">
    <name type="scientific">Halorussus caseinilyticus</name>
    <dbReference type="NCBI Taxonomy" id="3034025"/>
    <lineage>
        <taxon>Archaea</taxon>
        <taxon>Methanobacteriati</taxon>
        <taxon>Methanobacteriota</taxon>
        <taxon>Stenosarchaea group</taxon>
        <taxon>Halobacteria</taxon>
        <taxon>Halobacteriales</taxon>
        <taxon>Haladaptataceae</taxon>
        <taxon>Halorussus</taxon>
    </lineage>
</organism>
<dbReference type="GeneID" id="79302192"/>
<sequence>MRTVRDDSGSVYLLVKQSGDSCKVRDPETGEESYRESDELEPASGESALATTARAVPEPARRVLTATPNERALGLLVELRERGPHSVRHLLDATDLCESDLLGVLTEFRAAGLVEETRVLGERGYATTDRADDGLALLTGERDR</sequence>
<dbReference type="InterPro" id="IPR036390">
    <property type="entry name" value="WH_DNA-bd_sf"/>
</dbReference>
<name>A0ABD5WKL1_9EURY</name>
<evidence type="ECO:0000313" key="2">
    <source>
        <dbReference type="EMBL" id="MFC7081071.1"/>
    </source>
</evidence>